<protein>
    <submittedName>
        <fullName evidence="1">Acyl-CoA thioesterase</fullName>
        <ecNumber evidence="1">3.1.2.-</ecNumber>
    </submittedName>
</protein>
<sequence>MTDLPSLELVRSLPAYFEQTVPDDYIDENGHMNITKYFELGAWAPWLRVGELGVGDSYIPERGLSFFTVEHHIRYLGELRLGDPLSVRPAFVGRTAKALHGISFVVDESRDKVACTMEILYVHISMETRRSVAIPDDVATALDGEIAQRDWALGAATGLTLRR</sequence>
<dbReference type="RefSeq" id="WP_140011197.1">
    <property type="nucleotide sequence ID" value="NZ_JBHMDG010000022.1"/>
</dbReference>
<proteinExistence type="predicted"/>
<dbReference type="GO" id="GO:0016787">
    <property type="term" value="F:hydrolase activity"/>
    <property type="evidence" value="ECO:0007669"/>
    <property type="project" value="UniProtKB-KW"/>
</dbReference>
<dbReference type="SUPFAM" id="SSF54637">
    <property type="entry name" value="Thioesterase/thiol ester dehydrase-isomerase"/>
    <property type="match status" value="1"/>
</dbReference>
<reference evidence="1 2" key="1">
    <citation type="submission" date="2024-09" db="EMBL/GenBank/DDBJ databases">
        <authorList>
            <person name="Sun Q."/>
            <person name="Mori K."/>
        </authorList>
    </citation>
    <scope>NUCLEOTIDE SEQUENCE [LARGE SCALE GENOMIC DNA]</scope>
    <source>
        <strain evidence="1 2">JCM 9626</strain>
    </source>
</reference>
<dbReference type="CDD" id="cd00586">
    <property type="entry name" value="4HBT"/>
    <property type="match status" value="1"/>
</dbReference>
<evidence type="ECO:0000313" key="1">
    <source>
        <dbReference type="EMBL" id="MFB9314639.1"/>
    </source>
</evidence>
<comment type="caution">
    <text evidence="1">The sequence shown here is derived from an EMBL/GenBank/DDBJ whole genome shotgun (WGS) entry which is preliminary data.</text>
</comment>
<dbReference type="EMBL" id="JBHMDG010000022">
    <property type="protein sequence ID" value="MFB9314639.1"/>
    <property type="molecule type" value="Genomic_DNA"/>
</dbReference>
<dbReference type="EC" id="3.1.2.-" evidence="1"/>
<dbReference type="Gene3D" id="3.10.129.10">
    <property type="entry name" value="Hotdog Thioesterase"/>
    <property type="match status" value="1"/>
</dbReference>
<dbReference type="Pfam" id="PF13279">
    <property type="entry name" value="4HBT_2"/>
    <property type="match status" value="1"/>
</dbReference>
<name>A0ABV5KD19_9ACTN</name>
<dbReference type="Proteomes" id="UP001589750">
    <property type="component" value="Unassembled WGS sequence"/>
</dbReference>
<dbReference type="InterPro" id="IPR029069">
    <property type="entry name" value="HotDog_dom_sf"/>
</dbReference>
<gene>
    <name evidence="1" type="ORF">ACFFRI_16395</name>
</gene>
<keyword evidence="2" id="KW-1185">Reference proteome</keyword>
<accession>A0ABV5KD19</accession>
<keyword evidence="1" id="KW-0378">Hydrolase</keyword>
<organism evidence="1 2">
    <name type="scientific">Nocardioides plantarum</name>
    <dbReference type="NCBI Taxonomy" id="29299"/>
    <lineage>
        <taxon>Bacteria</taxon>
        <taxon>Bacillati</taxon>
        <taxon>Actinomycetota</taxon>
        <taxon>Actinomycetes</taxon>
        <taxon>Propionibacteriales</taxon>
        <taxon>Nocardioidaceae</taxon>
        <taxon>Nocardioides</taxon>
    </lineage>
</organism>
<evidence type="ECO:0000313" key="2">
    <source>
        <dbReference type="Proteomes" id="UP001589750"/>
    </source>
</evidence>